<dbReference type="GO" id="GO:0005524">
    <property type="term" value="F:ATP binding"/>
    <property type="evidence" value="ECO:0007669"/>
    <property type="project" value="UniProtKB-UniRule"/>
</dbReference>
<comment type="similarity">
    <text evidence="2 13">Belongs to the SUA5 family.</text>
</comment>
<feature type="binding site" evidence="14">
    <location>
        <position position="285"/>
    </location>
    <ligand>
        <name>ATP</name>
        <dbReference type="ChEBI" id="CHEBI:30616"/>
    </ligand>
</feature>
<dbReference type="GO" id="GO:0003725">
    <property type="term" value="F:double-stranded RNA binding"/>
    <property type="evidence" value="ECO:0007669"/>
    <property type="project" value="UniProtKB-UniRule"/>
</dbReference>
<accession>A0A9N8D7W6</accession>
<dbReference type="PANTHER" id="PTHR17490">
    <property type="entry name" value="SUA5"/>
    <property type="match status" value="1"/>
</dbReference>
<feature type="binding site" evidence="14">
    <location>
        <position position="82"/>
    </location>
    <ligand>
        <name>L-threonine</name>
        <dbReference type="ChEBI" id="CHEBI:57926"/>
    </ligand>
</feature>
<dbReference type="NCBIfam" id="TIGR00057">
    <property type="entry name" value="L-threonylcarbamoyladenylate synthase"/>
    <property type="match status" value="1"/>
</dbReference>
<dbReference type="GO" id="GO:0000049">
    <property type="term" value="F:tRNA binding"/>
    <property type="evidence" value="ECO:0007669"/>
    <property type="project" value="TreeGrafter"/>
</dbReference>
<name>A0A9N8D7W6_9STRA</name>
<dbReference type="EMBL" id="CAICTM010000029">
    <property type="protein sequence ID" value="CAB9497977.1"/>
    <property type="molecule type" value="Genomic_DNA"/>
</dbReference>
<dbReference type="InterPro" id="IPR050156">
    <property type="entry name" value="TC-AMP_synthase_SUA5"/>
</dbReference>
<dbReference type="InterPro" id="IPR010923">
    <property type="entry name" value="T(6)A37_SUA5"/>
</dbReference>
<evidence type="ECO:0000256" key="5">
    <source>
        <dbReference type="ARBA" id="ARBA00022490"/>
    </source>
</evidence>
<reference evidence="16" key="1">
    <citation type="submission" date="2020-06" db="EMBL/GenBank/DDBJ databases">
        <authorList>
            <consortium name="Plant Systems Biology data submission"/>
        </authorList>
    </citation>
    <scope>NUCLEOTIDE SEQUENCE</scope>
    <source>
        <strain evidence="16">D6</strain>
    </source>
</reference>
<dbReference type="PIRSF" id="PIRSF004930">
    <property type="entry name" value="Tln_factor_SUA5"/>
    <property type="match status" value="1"/>
</dbReference>
<evidence type="ECO:0000256" key="4">
    <source>
        <dbReference type="ARBA" id="ARBA00015492"/>
    </source>
</evidence>
<evidence type="ECO:0000313" key="16">
    <source>
        <dbReference type="EMBL" id="CAB9497977.1"/>
    </source>
</evidence>
<evidence type="ECO:0000256" key="13">
    <source>
        <dbReference type="PIRNR" id="PIRNR004930"/>
    </source>
</evidence>
<proteinExistence type="inferred from homology"/>
<keyword evidence="8 13" id="KW-0548">Nucleotidyltransferase</keyword>
<evidence type="ECO:0000256" key="11">
    <source>
        <dbReference type="ARBA" id="ARBA00029774"/>
    </source>
</evidence>
<evidence type="ECO:0000256" key="2">
    <source>
        <dbReference type="ARBA" id="ARBA00007663"/>
    </source>
</evidence>
<evidence type="ECO:0000256" key="14">
    <source>
        <dbReference type="PIRSR" id="PIRSR004930-1"/>
    </source>
</evidence>
<feature type="binding site" evidence="14">
    <location>
        <position position="168"/>
    </location>
    <ligand>
        <name>ATP</name>
        <dbReference type="ChEBI" id="CHEBI:30616"/>
    </ligand>
</feature>
<dbReference type="PANTHER" id="PTHR17490:SF16">
    <property type="entry name" value="THREONYLCARBAMOYL-AMP SYNTHASE"/>
    <property type="match status" value="1"/>
</dbReference>
<dbReference type="GO" id="GO:0008033">
    <property type="term" value="P:tRNA processing"/>
    <property type="evidence" value="ECO:0007669"/>
    <property type="project" value="UniProtKB-KW"/>
</dbReference>
<evidence type="ECO:0000256" key="3">
    <source>
        <dbReference type="ARBA" id="ARBA00012584"/>
    </source>
</evidence>
<evidence type="ECO:0000313" key="17">
    <source>
        <dbReference type="Proteomes" id="UP001153069"/>
    </source>
</evidence>
<dbReference type="Pfam" id="PF01300">
    <property type="entry name" value="Sua5_yciO_yrdC"/>
    <property type="match status" value="1"/>
</dbReference>
<evidence type="ECO:0000259" key="15">
    <source>
        <dbReference type="PROSITE" id="PS51163"/>
    </source>
</evidence>
<keyword evidence="7 13" id="KW-0819">tRNA processing</keyword>
<dbReference type="Proteomes" id="UP001153069">
    <property type="component" value="Unassembled WGS sequence"/>
</dbReference>
<evidence type="ECO:0000256" key="8">
    <source>
        <dbReference type="ARBA" id="ARBA00022695"/>
    </source>
</evidence>
<dbReference type="InterPro" id="IPR006070">
    <property type="entry name" value="Sua5-like_dom"/>
</dbReference>
<keyword evidence="10 13" id="KW-0067">ATP-binding</keyword>
<feature type="domain" description="YrdC-like" evidence="15">
    <location>
        <begin position="28"/>
        <end position="242"/>
    </location>
</feature>
<evidence type="ECO:0000256" key="9">
    <source>
        <dbReference type="ARBA" id="ARBA00022741"/>
    </source>
</evidence>
<feature type="binding site" evidence="14">
    <location>
        <position position="238"/>
    </location>
    <ligand>
        <name>ATP</name>
        <dbReference type="ChEBI" id="CHEBI:30616"/>
    </ligand>
</feature>
<dbReference type="Gene3D" id="3.90.870.10">
    <property type="entry name" value="DHBP synthase"/>
    <property type="match status" value="1"/>
</dbReference>
<feature type="binding site" evidence="14">
    <location>
        <position position="73"/>
    </location>
    <ligand>
        <name>ATP</name>
        <dbReference type="ChEBI" id="CHEBI:30616"/>
    </ligand>
</feature>
<dbReference type="InterPro" id="IPR005145">
    <property type="entry name" value="Sua5_C"/>
</dbReference>
<evidence type="ECO:0000256" key="7">
    <source>
        <dbReference type="ARBA" id="ARBA00022694"/>
    </source>
</evidence>
<feature type="binding site" evidence="14">
    <location>
        <position position="146"/>
    </location>
    <ligand>
        <name>L-threonine</name>
        <dbReference type="ChEBI" id="CHEBI:57926"/>
    </ligand>
</feature>
<dbReference type="EC" id="2.7.7.87" evidence="3 13"/>
<dbReference type="SUPFAM" id="SSF55821">
    <property type="entry name" value="YrdC/RibB"/>
    <property type="match status" value="1"/>
</dbReference>
<gene>
    <name evidence="16" type="ORF">SEMRO_29_G019200.1</name>
</gene>
<protein>
    <recommendedName>
        <fullName evidence="4 13">Threonylcarbamoyl-AMP synthase</fullName>
        <shortName evidence="13">TC-AMP synthase</shortName>
        <ecNumber evidence="3 13">2.7.7.87</ecNumber>
    </recommendedName>
    <alternativeName>
        <fullName evidence="11 13">L-threonylcarbamoyladenylate synthase</fullName>
    </alternativeName>
</protein>
<sequence>MTPQQQQEISTSDDDNFVKPLVARKVTPSQLVECGQRLRAGDLVAFPTETVYGLGCHALDPSAVQKVFAAKERPLTDPLIVHVAKTQDAMPLWKQQDDNNNNNDNATKILQVLADSFWPGPLTLVAPAAPHVPPILMANTGFVACRCPSHALAQALIQEAQVPIAAPSANKFGHVSPTRADHVMDDLGHENVWVLEEQQQQQQPACQVGVESTVAKLEIQSTTAETTTTPYYALTVLRQGAIAVQDLQESLTKAGIQNVQVSSLSSRTVEETEATVAPGQTIKHYAPRIPSFLIAPNLLFQKEQDAHAQLQLLAQQSIVLDFGGKLVALEAHAKNYRDLSPSGDSSQAAQCVFEALRWAEQVEPATTRTIVFPQVVSNNNDDDALTLALQDRLTRAASGVVLDSVDAIEKVLKQQQLQ</sequence>
<dbReference type="AlphaFoldDB" id="A0A9N8D7W6"/>
<dbReference type="OrthoDB" id="412787at2759"/>
<evidence type="ECO:0000256" key="6">
    <source>
        <dbReference type="ARBA" id="ARBA00022679"/>
    </source>
</evidence>
<keyword evidence="5 13" id="KW-0963">Cytoplasm</keyword>
<keyword evidence="17" id="KW-1185">Reference proteome</keyword>
<feature type="binding site" evidence="14">
    <location>
        <position position="176"/>
    </location>
    <ligand>
        <name>ATP</name>
        <dbReference type="ChEBI" id="CHEBI:30616"/>
    </ligand>
</feature>
<evidence type="ECO:0000256" key="10">
    <source>
        <dbReference type="ARBA" id="ARBA00022840"/>
    </source>
</evidence>
<dbReference type="Gene3D" id="3.40.50.11030">
    <property type="entry name" value="Threonylcarbamoyl-AMP synthase, C-terminal domain"/>
    <property type="match status" value="1"/>
</dbReference>
<dbReference type="GO" id="GO:0005737">
    <property type="term" value="C:cytoplasm"/>
    <property type="evidence" value="ECO:0007669"/>
    <property type="project" value="UniProtKB-SubCell"/>
</dbReference>
<comment type="function">
    <text evidence="13">Required for the formation of a threonylcarbamoyl group on adenosine at position 37 (t(6)A37) in tRNAs that read codons beginning with adenine.</text>
</comment>
<keyword evidence="9 13" id="KW-0547">Nucleotide-binding</keyword>
<organism evidence="16 17">
    <name type="scientific">Seminavis robusta</name>
    <dbReference type="NCBI Taxonomy" id="568900"/>
    <lineage>
        <taxon>Eukaryota</taxon>
        <taxon>Sar</taxon>
        <taxon>Stramenopiles</taxon>
        <taxon>Ochrophyta</taxon>
        <taxon>Bacillariophyta</taxon>
        <taxon>Bacillariophyceae</taxon>
        <taxon>Bacillariophycidae</taxon>
        <taxon>Naviculales</taxon>
        <taxon>Naviculaceae</taxon>
        <taxon>Seminavis</taxon>
    </lineage>
</organism>
<feature type="binding site" evidence="14">
    <location>
        <position position="166"/>
    </location>
    <ligand>
        <name>L-threonine</name>
        <dbReference type="ChEBI" id="CHEBI:57926"/>
    </ligand>
</feature>
<feature type="binding site" evidence="14">
    <location>
        <position position="50"/>
    </location>
    <ligand>
        <name>L-threonine</name>
        <dbReference type="ChEBI" id="CHEBI:57926"/>
    </ligand>
</feature>
<comment type="subcellular location">
    <subcellularLocation>
        <location evidence="1 13">Cytoplasm</location>
    </subcellularLocation>
</comment>
<comment type="caution">
    <text evidence="16">The sequence shown here is derived from an EMBL/GenBank/DDBJ whole genome shotgun (WGS) entry which is preliminary data.</text>
</comment>
<evidence type="ECO:0000256" key="12">
    <source>
        <dbReference type="ARBA" id="ARBA00048366"/>
    </source>
</evidence>
<keyword evidence="6 13" id="KW-0808">Transferase</keyword>
<dbReference type="PROSITE" id="PS51163">
    <property type="entry name" value="YRDC"/>
    <property type="match status" value="1"/>
</dbReference>
<feature type="binding site" evidence="14">
    <location>
        <position position="212"/>
    </location>
    <ligand>
        <name>L-threonine</name>
        <dbReference type="ChEBI" id="CHEBI:57926"/>
    </ligand>
</feature>
<dbReference type="Pfam" id="PF03481">
    <property type="entry name" value="Sua5_C"/>
    <property type="match status" value="1"/>
</dbReference>
<dbReference type="FunFam" id="3.90.870.10:FF:000009">
    <property type="entry name" value="Threonylcarbamoyl-AMP synthase, putative"/>
    <property type="match status" value="1"/>
</dbReference>
<dbReference type="GO" id="GO:0006450">
    <property type="term" value="P:regulation of translational fidelity"/>
    <property type="evidence" value="ECO:0007669"/>
    <property type="project" value="TreeGrafter"/>
</dbReference>
<evidence type="ECO:0000256" key="1">
    <source>
        <dbReference type="ARBA" id="ARBA00004496"/>
    </source>
</evidence>
<dbReference type="GO" id="GO:0061710">
    <property type="term" value="F:L-threonylcarbamoyladenylate synthase"/>
    <property type="evidence" value="ECO:0007669"/>
    <property type="project" value="UniProtKB-EC"/>
</dbReference>
<comment type="catalytic activity">
    <reaction evidence="12 13">
        <text>L-threonine + hydrogencarbonate + ATP = L-threonylcarbamoyladenylate + diphosphate + H2O</text>
        <dbReference type="Rhea" id="RHEA:36407"/>
        <dbReference type="ChEBI" id="CHEBI:15377"/>
        <dbReference type="ChEBI" id="CHEBI:17544"/>
        <dbReference type="ChEBI" id="CHEBI:30616"/>
        <dbReference type="ChEBI" id="CHEBI:33019"/>
        <dbReference type="ChEBI" id="CHEBI:57926"/>
        <dbReference type="ChEBI" id="CHEBI:73682"/>
        <dbReference type="EC" id="2.7.7.87"/>
    </reaction>
</comment>
<dbReference type="InterPro" id="IPR017945">
    <property type="entry name" value="DHBP_synth_RibB-like_a/b_dom"/>
</dbReference>
<dbReference type="InterPro" id="IPR038385">
    <property type="entry name" value="Sua5/YwlC_C"/>
</dbReference>